<evidence type="ECO:0000256" key="3">
    <source>
        <dbReference type="ARBA" id="ARBA00022729"/>
    </source>
</evidence>
<name>A0A0G1C9P9_9BACT</name>
<dbReference type="Pfam" id="PF24514">
    <property type="entry name" value="SpaA_4"/>
    <property type="match status" value="1"/>
</dbReference>
<comment type="subcellular location">
    <subcellularLocation>
        <location evidence="1">Secreted</location>
    </subcellularLocation>
</comment>
<evidence type="ECO:0000313" key="12">
    <source>
        <dbReference type="Proteomes" id="UP000034810"/>
    </source>
</evidence>
<feature type="compositionally biased region" description="Gly residues" evidence="4">
    <location>
        <begin position="1150"/>
        <end position="1161"/>
    </location>
</feature>
<protein>
    <recommendedName>
        <fullName evidence="13">Fibronectin type-III domain-containing protein</fullName>
    </recommendedName>
</protein>
<feature type="domain" description="SpaA-like prealbumin fold" evidence="10">
    <location>
        <begin position="478"/>
        <end position="564"/>
    </location>
</feature>
<evidence type="ECO:0000256" key="2">
    <source>
        <dbReference type="ARBA" id="ARBA00022525"/>
    </source>
</evidence>
<feature type="compositionally biased region" description="Low complexity" evidence="4">
    <location>
        <begin position="1299"/>
        <end position="1308"/>
    </location>
</feature>
<gene>
    <name evidence="11" type="ORF">UV58_C0010G0005</name>
</gene>
<evidence type="ECO:0000259" key="9">
    <source>
        <dbReference type="Pfam" id="PF19403"/>
    </source>
</evidence>
<dbReference type="InterPro" id="IPR055371">
    <property type="entry name" value="SpaA_PFL_dom_4"/>
</dbReference>
<proteinExistence type="predicted"/>
<dbReference type="Gene3D" id="2.60.40.380">
    <property type="entry name" value="Purple acid phosphatase-like, N-terminal"/>
    <property type="match status" value="1"/>
</dbReference>
<dbReference type="GO" id="GO:0005576">
    <property type="term" value="C:extracellular region"/>
    <property type="evidence" value="ECO:0007669"/>
    <property type="project" value="UniProtKB-SubCell"/>
</dbReference>
<dbReference type="Pfam" id="PF16656">
    <property type="entry name" value="Pur_ac_phosph_N"/>
    <property type="match status" value="1"/>
</dbReference>
<feature type="domain" description="Purple acid phosphatase N-terminal" evidence="7">
    <location>
        <begin position="1174"/>
        <end position="1269"/>
    </location>
</feature>
<dbReference type="Gene3D" id="2.60.40.10">
    <property type="entry name" value="Immunoglobulins"/>
    <property type="match status" value="1"/>
</dbReference>
<dbReference type="InterPro" id="IPR033764">
    <property type="entry name" value="Sdr_B"/>
</dbReference>
<keyword evidence="3 6" id="KW-0732">Signal</keyword>
<dbReference type="PATRIC" id="fig|1619011.3.peg.411"/>
<keyword evidence="2" id="KW-0964">Secreted</keyword>
<feature type="domain" description="SD-repeat containing protein B" evidence="8">
    <location>
        <begin position="377"/>
        <end position="438"/>
    </location>
</feature>
<keyword evidence="5" id="KW-0812">Transmembrane</keyword>
<feature type="compositionally biased region" description="Polar residues" evidence="4">
    <location>
        <begin position="1166"/>
        <end position="1177"/>
    </location>
</feature>
<feature type="domain" description="SpaA-like prealbumin fold" evidence="9">
    <location>
        <begin position="950"/>
        <end position="1048"/>
    </location>
</feature>
<evidence type="ECO:0008006" key="13">
    <source>
        <dbReference type="Google" id="ProtNLM"/>
    </source>
</evidence>
<dbReference type="EMBL" id="LCFA01000010">
    <property type="protein sequence ID" value="KKS82385.1"/>
    <property type="molecule type" value="Genomic_DNA"/>
</dbReference>
<dbReference type="Proteomes" id="UP000034810">
    <property type="component" value="Unassembled WGS sequence"/>
</dbReference>
<dbReference type="Gene3D" id="2.40.160.150">
    <property type="match status" value="1"/>
</dbReference>
<keyword evidence="5" id="KW-0472">Membrane</keyword>
<feature type="signal peptide" evidence="6">
    <location>
        <begin position="1"/>
        <end position="33"/>
    </location>
</feature>
<evidence type="ECO:0000256" key="1">
    <source>
        <dbReference type="ARBA" id="ARBA00004613"/>
    </source>
</evidence>
<dbReference type="InterPro" id="IPR045826">
    <property type="entry name" value="SpaA_PFL_dom_2"/>
</dbReference>
<evidence type="ECO:0000259" key="8">
    <source>
        <dbReference type="Pfam" id="PF17210"/>
    </source>
</evidence>
<dbReference type="SUPFAM" id="SSF117074">
    <property type="entry name" value="Hypothetical protein PA1324"/>
    <property type="match status" value="1"/>
</dbReference>
<dbReference type="InterPro" id="IPR013783">
    <property type="entry name" value="Ig-like_fold"/>
</dbReference>
<feature type="domain" description="SpaA-like prealbumin fold" evidence="9">
    <location>
        <begin position="1057"/>
        <end position="1137"/>
    </location>
</feature>
<keyword evidence="5" id="KW-1133">Transmembrane helix</keyword>
<feature type="transmembrane region" description="Helical" evidence="5">
    <location>
        <begin position="1362"/>
        <end position="1379"/>
    </location>
</feature>
<feature type="compositionally biased region" description="Gly residues" evidence="4">
    <location>
        <begin position="1287"/>
        <end position="1298"/>
    </location>
</feature>
<evidence type="ECO:0000256" key="6">
    <source>
        <dbReference type="SAM" id="SignalP"/>
    </source>
</evidence>
<feature type="domain" description="SpaA-like prealbumin fold" evidence="9">
    <location>
        <begin position="854"/>
        <end position="946"/>
    </location>
</feature>
<dbReference type="SUPFAM" id="SSF49363">
    <property type="entry name" value="Purple acid phosphatase, N-terminal domain"/>
    <property type="match status" value="1"/>
</dbReference>
<feature type="domain" description="SpaA-like prealbumin fold" evidence="9">
    <location>
        <begin position="763"/>
        <end position="850"/>
    </location>
</feature>
<organism evidence="11 12">
    <name type="scientific">Candidatus Wolfebacteria bacterium GW2011_GWC1_43_10</name>
    <dbReference type="NCBI Taxonomy" id="1619011"/>
    <lineage>
        <taxon>Bacteria</taxon>
        <taxon>Candidatus Wolfeibacteriota</taxon>
    </lineage>
</organism>
<sequence length="1396" mass="147072">MNYTKNIMSKPLALVTALMLVFSISFPAGIAWAATGGPNSGSNFTSVSFPGPGGSDVVWSNPSNTQSSDDSYATALIDDNDESEYLKATGFGFSIPVNSVIDGIEVSVEKSALQAGEISDYRVRLVKDGVTGSTDRADTSTEWGTSDITTTYGNSTDLWGTTWSVLDVNSAATGVVFAAGHDNGGGPDTARVDHITMTVYYTSPTPLPFTETFGTSNSTTVSGWVEHEPTIITGSTSGPDITQDGTSSNKFAKIGEDNGGHGYICRYFDAIGKSNLLLSYAWNGDHDAESNDYGVVEYKTSGNCSDSSGWTNVASYVLDQPSHDEWQSQSGVSLSVDNSIFLLRFRNVANGPENNEYFRVDDVIIQSASVGSISGQKYNDVDGDGIKDLEEVGLPGWTINLSGTTNNSTVTDQSGNYSFLGLGDGTYNVCEILQAGWQQIFPSSPQFCPGPSAGYSISIGGGNDAIGNNFGNRQMGKIVIEKQTNPTSQEVFDFTASYDIDGFSLTDDQSNDSGFIPAGTYSVNENNVPVGWDLTSATCNDGSLVSAIDVSPGETVTCTFVNTKRGSITVFKDVRTPDHQSLIGDNHPFTVNLNGSDPQVITDSVSYVYNNLVPETYTITENPDPKGNYDFFSFSSDEDLNPSNGAQITIAPGQAMTLTIENAQKQGQLTVFKQVIWHGIGTEAFPSDFTMNVDGINVLPSSSFPGSEQGTPVTLDPGEYSVSEDGLEGYAMSQSSDCLGTMTSNGNKTCNVTNSDIPIGQGAITVIKYVNNDNGGKFEADSFTLRISSLEGSVTSGQANFVAPGNYTVSEDNPSQLGYNNTGISCVSGQTTDTDGQITVAEQQAWVCTITNDDKPVSLTLNKVVTNDNGGTATGSDWTLTASGQEGRLSGQGPTVSDKNFSAGTYTLSESDGPEGYTESNWICEGGSLIEDQLTLNLGESATCTITNDDIPPLLTLIKEVNNQEGGEANPWDWTLTATGPTTISGSGNEGEYEYSVQSGPEFSAGDYTLSESGQLENYFDSEWNCEGAENEGDSLTLLPGQEAVCTITNTYHPIPPPKLTVTKVVVNDDGRTKTVADFNLFVGQTQVVSGEQNNFEPGEYAVTENQDANYTAAFTGDCDQNGNIALEPGEEKTCTITNDDIAQQQQQQQGGGGGGGGGGYVQPELSISNESSGEPTDVSVTIGWNTSYAATSQVIYAKEGESHTLDLNDNSGTPPKYGYARTTPEYDVSPPTVTHFVTVTGLDPNTVYYFRTVSHGSLVFGGEHTFTTKEAGQGGLVLLTPTGGATPTGGGVTGGGTTAPTGGEAGGAPAPETIPAGPEVTVTGGETIPLTAAVGTVLPAPPPAASLLLANILSLGSDSNWVSWLVLLLILLLIYGIWQTIRSWSKKKNKGNIQG</sequence>
<dbReference type="GO" id="GO:0046872">
    <property type="term" value="F:metal ion binding"/>
    <property type="evidence" value="ECO:0007669"/>
    <property type="project" value="InterPro"/>
</dbReference>
<evidence type="ECO:0000256" key="4">
    <source>
        <dbReference type="SAM" id="MobiDB-lite"/>
    </source>
</evidence>
<comment type="caution">
    <text evidence="11">The sequence shown here is derived from an EMBL/GenBank/DDBJ whole genome shotgun (WGS) entry which is preliminary data.</text>
</comment>
<evidence type="ECO:0000259" key="7">
    <source>
        <dbReference type="Pfam" id="PF16656"/>
    </source>
</evidence>
<feature type="domain" description="SpaA-like prealbumin fold" evidence="9">
    <location>
        <begin position="666"/>
        <end position="745"/>
    </location>
</feature>
<evidence type="ECO:0000313" key="11">
    <source>
        <dbReference type="EMBL" id="KKS82385.1"/>
    </source>
</evidence>
<evidence type="ECO:0000256" key="5">
    <source>
        <dbReference type="SAM" id="Phobius"/>
    </source>
</evidence>
<dbReference type="Pfam" id="PF19403">
    <property type="entry name" value="SpaA_2"/>
    <property type="match status" value="5"/>
</dbReference>
<evidence type="ECO:0000259" key="10">
    <source>
        <dbReference type="Pfam" id="PF24514"/>
    </source>
</evidence>
<dbReference type="InterPro" id="IPR008963">
    <property type="entry name" value="Purple_acid_Pase-like_N"/>
</dbReference>
<feature type="region of interest" description="Disordered" evidence="4">
    <location>
        <begin position="1144"/>
        <end position="1177"/>
    </location>
</feature>
<dbReference type="Pfam" id="PF17210">
    <property type="entry name" value="SdrD_B"/>
    <property type="match status" value="1"/>
</dbReference>
<dbReference type="GO" id="GO:0003993">
    <property type="term" value="F:acid phosphatase activity"/>
    <property type="evidence" value="ECO:0007669"/>
    <property type="project" value="InterPro"/>
</dbReference>
<feature type="chain" id="PRO_5002536358" description="Fibronectin type-III domain-containing protein" evidence="6">
    <location>
        <begin position="34"/>
        <end position="1396"/>
    </location>
</feature>
<reference evidence="11 12" key="1">
    <citation type="journal article" date="2015" name="Nature">
        <title>rRNA introns, odd ribosomes, and small enigmatic genomes across a large radiation of phyla.</title>
        <authorList>
            <person name="Brown C.T."/>
            <person name="Hug L.A."/>
            <person name="Thomas B.C."/>
            <person name="Sharon I."/>
            <person name="Castelle C.J."/>
            <person name="Singh A."/>
            <person name="Wilkins M.J."/>
            <person name="Williams K.H."/>
            <person name="Banfield J.F."/>
        </authorList>
    </citation>
    <scope>NUCLEOTIDE SEQUENCE [LARGE SCALE GENOMIC DNA]</scope>
</reference>
<accession>A0A0G1C9P9</accession>
<dbReference type="InterPro" id="IPR015914">
    <property type="entry name" value="PAPs_N"/>
</dbReference>
<feature type="region of interest" description="Disordered" evidence="4">
    <location>
        <begin position="1287"/>
        <end position="1308"/>
    </location>
</feature>